<organism evidence="8 9">
    <name type="scientific">Aristolochia fimbriata</name>
    <name type="common">White veined hardy Dutchman's pipe vine</name>
    <dbReference type="NCBI Taxonomy" id="158543"/>
    <lineage>
        <taxon>Eukaryota</taxon>
        <taxon>Viridiplantae</taxon>
        <taxon>Streptophyta</taxon>
        <taxon>Embryophyta</taxon>
        <taxon>Tracheophyta</taxon>
        <taxon>Spermatophyta</taxon>
        <taxon>Magnoliopsida</taxon>
        <taxon>Magnoliidae</taxon>
        <taxon>Piperales</taxon>
        <taxon>Aristolochiaceae</taxon>
        <taxon>Aristolochia</taxon>
    </lineage>
</organism>
<feature type="transmembrane region" description="Helical" evidence="6">
    <location>
        <begin position="72"/>
        <end position="91"/>
    </location>
</feature>
<feature type="domain" description="EamA" evidence="7">
    <location>
        <begin position="11"/>
        <end position="121"/>
    </location>
</feature>
<evidence type="ECO:0000256" key="6">
    <source>
        <dbReference type="RuleBase" id="RU363077"/>
    </source>
</evidence>
<dbReference type="PANTHER" id="PTHR31218">
    <property type="entry name" value="WAT1-RELATED PROTEIN"/>
    <property type="match status" value="1"/>
</dbReference>
<dbReference type="GO" id="GO:0022857">
    <property type="term" value="F:transmembrane transporter activity"/>
    <property type="evidence" value="ECO:0007669"/>
    <property type="project" value="InterPro"/>
</dbReference>
<keyword evidence="3 6" id="KW-0812">Transmembrane</keyword>
<feature type="transmembrane region" description="Helical" evidence="6">
    <location>
        <begin position="207"/>
        <end position="226"/>
    </location>
</feature>
<dbReference type="InterPro" id="IPR037185">
    <property type="entry name" value="EmrE-like"/>
</dbReference>
<feature type="transmembrane region" description="Helical" evidence="6">
    <location>
        <begin position="174"/>
        <end position="195"/>
    </location>
</feature>
<dbReference type="GO" id="GO:0016020">
    <property type="term" value="C:membrane"/>
    <property type="evidence" value="ECO:0007669"/>
    <property type="project" value="UniProtKB-SubCell"/>
</dbReference>
<evidence type="ECO:0000256" key="4">
    <source>
        <dbReference type="ARBA" id="ARBA00022989"/>
    </source>
</evidence>
<feature type="transmembrane region" description="Helical" evidence="6">
    <location>
        <begin position="42"/>
        <end position="60"/>
    </location>
</feature>
<reference evidence="8 9" key="1">
    <citation type="submission" date="2021-07" db="EMBL/GenBank/DDBJ databases">
        <title>The Aristolochia fimbriata genome: insights into angiosperm evolution, floral development and chemical biosynthesis.</title>
        <authorList>
            <person name="Jiao Y."/>
        </authorList>
    </citation>
    <scope>NUCLEOTIDE SEQUENCE [LARGE SCALE GENOMIC DNA]</scope>
    <source>
        <strain evidence="8">IBCAS-2021</strain>
        <tissue evidence="8">Leaf</tissue>
    </source>
</reference>
<dbReference type="Pfam" id="PF00892">
    <property type="entry name" value="EamA"/>
    <property type="match status" value="2"/>
</dbReference>
<name>A0AAV7F595_ARIFI</name>
<accession>A0AAV7F595</accession>
<evidence type="ECO:0000259" key="7">
    <source>
        <dbReference type="Pfam" id="PF00892"/>
    </source>
</evidence>
<dbReference type="InterPro" id="IPR030184">
    <property type="entry name" value="WAT1-related"/>
</dbReference>
<gene>
    <name evidence="8" type="ORF">H6P81_000567</name>
</gene>
<evidence type="ECO:0000256" key="3">
    <source>
        <dbReference type="ARBA" id="ARBA00022692"/>
    </source>
</evidence>
<evidence type="ECO:0000313" key="9">
    <source>
        <dbReference type="Proteomes" id="UP000825729"/>
    </source>
</evidence>
<dbReference type="InterPro" id="IPR000620">
    <property type="entry name" value="EamA_dom"/>
</dbReference>
<protein>
    <recommendedName>
        <fullName evidence="6">WAT1-related protein</fullName>
    </recommendedName>
</protein>
<comment type="similarity">
    <text evidence="2 6">Belongs to the drug/metabolite transporter (DMT) superfamily. Plant drug/metabolite exporter (P-DME) (TC 2.A.7.4) family.</text>
</comment>
<proteinExistence type="inferred from homology"/>
<evidence type="ECO:0000256" key="1">
    <source>
        <dbReference type="ARBA" id="ARBA00004141"/>
    </source>
</evidence>
<dbReference type="Proteomes" id="UP000825729">
    <property type="component" value="Unassembled WGS sequence"/>
</dbReference>
<feature type="transmembrane region" description="Helical" evidence="6">
    <location>
        <begin position="142"/>
        <end position="162"/>
    </location>
</feature>
<dbReference type="AlphaFoldDB" id="A0AAV7F595"/>
<evidence type="ECO:0000256" key="2">
    <source>
        <dbReference type="ARBA" id="ARBA00007635"/>
    </source>
</evidence>
<feature type="domain" description="EamA" evidence="7">
    <location>
        <begin position="144"/>
        <end position="282"/>
    </location>
</feature>
<keyword evidence="4 6" id="KW-1133">Transmembrane helix</keyword>
<feature type="transmembrane region" description="Helical" evidence="6">
    <location>
        <begin position="12"/>
        <end position="30"/>
    </location>
</feature>
<sequence>MGKLERYKPELVMIGLQFIYATVTISTRAALTEGMSPKVFVVYRQALSTLVMSPIAYFCRRKEGAVGMGWRSFFLIFASSLIGVAFNQNLYMEGIYLASSTIGSAMSNIIPALTFCLGSFITIGESGIWEHKDPGEAVGENWLLGCLFLFGSSCCWSLWLILQVPMSASYPDHLSLSAWMCFFATLQSAALAWFLEPDSKAWVFNSRYELFSCFFAGVIGSGVTFFGQSWCISKRGPLFSAMFSPLNTVIVAIFACLLLHERLYLGSVIGAFAVVGGLYAVLWGKAKDYEKEEAVVLIGEEGIVEKMKMGTAHEIWIHTCITAVDMKEPLLAPTQDHHTSTP</sequence>
<keyword evidence="9" id="KW-1185">Reference proteome</keyword>
<comment type="caution">
    <text evidence="8">The sequence shown here is derived from an EMBL/GenBank/DDBJ whole genome shotgun (WGS) entry which is preliminary data.</text>
</comment>
<evidence type="ECO:0000313" key="8">
    <source>
        <dbReference type="EMBL" id="KAG9456059.1"/>
    </source>
</evidence>
<dbReference type="SUPFAM" id="SSF103481">
    <property type="entry name" value="Multidrug resistance efflux transporter EmrE"/>
    <property type="match status" value="1"/>
</dbReference>
<dbReference type="EMBL" id="JAINDJ010000002">
    <property type="protein sequence ID" value="KAG9456059.1"/>
    <property type="molecule type" value="Genomic_DNA"/>
</dbReference>
<feature type="transmembrane region" description="Helical" evidence="6">
    <location>
        <begin position="238"/>
        <end position="257"/>
    </location>
</feature>
<keyword evidence="5 6" id="KW-0472">Membrane</keyword>
<feature type="transmembrane region" description="Helical" evidence="6">
    <location>
        <begin position="263"/>
        <end position="282"/>
    </location>
</feature>
<evidence type="ECO:0000256" key="5">
    <source>
        <dbReference type="ARBA" id="ARBA00023136"/>
    </source>
</evidence>
<comment type="subcellular location">
    <subcellularLocation>
        <location evidence="1 6">Membrane</location>
        <topology evidence="1 6">Multi-pass membrane protein</topology>
    </subcellularLocation>
</comment>